<protein>
    <submittedName>
        <fullName evidence="1">Uncharacterized protein</fullName>
    </submittedName>
</protein>
<geneLocation type="plasmid" evidence="1 2">
    <name>p1</name>
</geneLocation>
<dbReference type="EMBL" id="CP107028">
    <property type="protein sequence ID" value="UYG98282.1"/>
    <property type="molecule type" value="Genomic_DNA"/>
</dbReference>
<evidence type="ECO:0000313" key="2">
    <source>
        <dbReference type="Proteomes" id="UP001163104"/>
    </source>
</evidence>
<reference evidence="1" key="1">
    <citation type="submission" date="2022-10" db="EMBL/GenBank/DDBJ databases">
        <title>Mechanism of multi-heavy metal repair in Cytobacillus Firmus M7.</title>
        <authorList>
            <person name="Li X."/>
            <person name="Yu C."/>
        </authorList>
    </citation>
    <scope>NUCLEOTIDE SEQUENCE</scope>
    <source>
        <strain evidence="1">M7</strain>
        <plasmid evidence="1">p1</plasmid>
    </source>
</reference>
<organism evidence="1 2">
    <name type="scientific">Cytobacillus firmus</name>
    <name type="common">Bacillus firmus</name>
    <dbReference type="NCBI Taxonomy" id="1399"/>
    <lineage>
        <taxon>Bacteria</taxon>
        <taxon>Bacillati</taxon>
        <taxon>Bacillota</taxon>
        <taxon>Bacilli</taxon>
        <taxon>Bacillales</taxon>
        <taxon>Bacillaceae</taxon>
        <taxon>Cytobacillus</taxon>
    </lineage>
</organism>
<evidence type="ECO:0000313" key="1">
    <source>
        <dbReference type="EMBL" id="UYG98282.1"/>
    </source>
</evidence>
<keyword evidence="1" id="KW-0614">Plasmid</keyword>
<name>A0AA46P5U9_CYTFI</name>
<dbReference type="Proteomes" id="UP001163104">
    <property type="component" value="Plasmid p1"/>
</dbReference>
<gene>
    <name evidence="1" type="ORF">OD459_25780</name>
</gene>
<accession>A0AA46P5U9</accession>
<dbReference type="AlphaFoldDB" id="A0AA46P5U9"/>
<dbReference type="RefSeq" id="WP_019379900.1">
    <property type="nucleotide sequence ID" value="NZ_CP085391.1"/>
</dbReference>
<sequence length="57" mass="6341">MISVNVKELTQGELLLIETLRNLEDPDELVRACCDVQSINIKNCLLNIAAEKLKGIC</sequence>
<proteinExistence type="predicted"/>